<keyword evidence="2" id="KW-1185">Reference proteome</keyword>
<name>A0AAW1RXD3_9CHLO</name>
<evidence type="ECO:0000313" key="1">
    <source>
        <dbReference type="EMBL" id="KAK9838482.1"/>
    </source>
</evidence>
<dbReference type="EMBL" id="JALJOU010000018">
    <property type="protein sequence ID" value="KAK9838482.1"/>
    <property type="molecule type" value="Genomic_DNA"/>
</dbReference>
<gene>
    <name evidence="1" type="ORF">WJX81_002195</name>
</gene>
<reference evidence="1 2" key="1">
    <citation type="journal article" date="2024" name="Nat. Commun.">
        <title>Phylogenomics reveals the evolutionary origins of lichenization in chlorophyte algae.</title>
        <authorList>
            <person name="Puginier C."/>
            <person name="Libourel C."/>
            <person name="Otte J."/>
            <person name="Skaloud P."/>
            <person name="Haon M."/>
            <person name="Grisel S."/>
            <person name="Petersen M."/>
            <person name="Berrin J.G."/>
            <person name="Delaux P.M."/>
            <person name="Dal Grande F."/>
            <person name="Keller J."/>
        </authorList>
    </citation>
    <scope>NUCLEOTIDE SEQUENCE [LARGE SCALE GENOMIC DNA]</scope>
    <source>
        <strain evidence="1 2">SAG 245.80</strain>
    </source>
</reference>
<proteinExistence type="predicted"/>
<evidence type="ECO:0000313" key="2">
    <source>
        <dbReference type="Proteomes" id="UP001445335"/>
    </source>
</evidence>
<accession>A0AAW1RXD3</accession>
<dbReference type="Proteomes" id="UP001445335">
    <property type="component" value="Unassembled WGS sequence"/>
</dbReference>
<sequence length="281" mass="29510">MTFEASPAQTEHGQLHILRFLTGFIRGSISQGDITSEELRQVLTAVAPLTADCAACNAAAETGGACSSGRAETWESCPQTSSAARDGTDSAGVSAACGEVRPCIELPAHERLFQCADVWASRRAERQAAAARVHLQAGAAVLGHVQRLPADRLERAGVRMHGGAAETAARLAAQREAALAALRRPALGMSPGSRRLLARGSACFWKRLQDDAARRQAAAAEAALARAARTEAAAAECTGNPRITAAARRLRRSVSDLLLWEERRAQRIAAAFAEKAAAGLG</sequence>
<comment type="caution">
    <text evidence="1">The sequence shown here is derived from an EMBL/GenBank/DDBJ whole genome shotgun (WGS) entry which is preliminary data.</text>
</comment>
<dbReference type="AlphaFoldDB" id="A0AAW1RXD3"/>
<organism evidence="1 2">
    <name type="scientific">Elliptochloris bilobata</name>
    <dbReference type="NCBI Taxonomy" id="381761"/>
    <lineage>
        <taxon>Eukaryota</taxon>
        <taxon>Viridiplantae</taxon>
        <taxon>Chlorophyta</taxon>
        <taxon>core chlorophytes</taxon>
        <taxon>Trebouxiophyceae</taxon>
        <taxon>Trebouxiophyceae incertae sedis</taxon>
        <taxon>Elliptochloris clade</taxon>
        <taxon>Elliptochloris</taxon>
    </lineage>
</organism>
<protein>
    <submittedName>
        <fullName evidence="1">Uncharacterized protein</fullName>
    </submittedName>
</protein>